<gene>
    <name evidence="2" type="ORF">WCN91_01970</name>
</gene>
<feature type="transmembrane region" description="Helical" evidence="1">
    <location>
        <begin position="55"/>
        <end position="76"/>
    </location>
</feature>
<name>A0ABU9MW30_9GAMM</name>
<feature type="transmembrane region" description="Helical" evidence="1">
    <location>
        <begin position="351"/>
        <end position="370"/>
    </location>
</feature>
<sequence>MNKRFFCYAGFLTFSLLFFVLIIISASMLNDLILFTCYSVLLVYINPAKDALSPINWFVPFNWVYSVTYPVYLWFFGLEDEYSYNLVLCSFLAAFSFGLATLDFKAEGYLKIPCKHGQFFPASRIAVFFFSVPVLVSLLYAIQLGIGSKREFIDMSRVNPVLGLVAFVYPLTFCYTYFFLGASSKFSRLNLGFLFFFVLTLFCFVFAVTGERDNIFRILLIVFLVLFSFFRQYKKYYLFLGLFLVLFLLPVTQLFKGFLVTGIDLSSVNQLAMREVLFGEFSSSSRNIHTLYTYGWEYQYGYGIISDILRSIPVIGRSFESSTYWYNSTYRVENGIGGTSGWGFSLIGQGLVNFGLIGVFFIFFLVGIITRYFRQKSLISRAYLALYLYFLTMVIYSIRADLSNVISQGVKNGFISLGLLMVISWFLSKKNRGVS</sequence>
<reference evidence="2 3" key="1">
    <citation type="submission" date="2024-03" db="EMBL/GenBank/DDBJ databases">
        <title>Pseudoalteromonas qingdaonensis sp. nov., isolated from the intestines of marine benthic organisms.</title>
        <authorList>
            <person name="Lin X."/>
            <person name="Fang S."/>
            <person name="Hu X."/>
        </authorList>
    </citation>
    <scope>NUCLEOTIDE SEQUENCE [LARGE SCALE GENOMIC DNA]</scope>
    <source>
        <strain evidence="2 3">YIC-827</strain>
    </source>
</reference>
<evidence type="ECO:0000313" key="3">
    <source>
        <dbReference type="Proteomes" id="UP001447008"/>
    </source>
</evidence>
<protein>
    <submittedName>
        <fullName evidence="2">O-antigen polymerase</fullName>
    </submittedName>
</protein>
<proteinExistence type="predicted"/>
<dbReference type="Proteomes" id="UP001447008">
    <property type="component" value="Unassembled WGS sequence"/>
</dbReference>
<feature type="transmembrane region" description="Helical" evidence="1">
    <location>
        <begin position="125"/>
        <end position="146"/>
    </location>
</feature>
<feature type="transmembrane region" description="Helical" evidence="1">
    <location>
        <begin position="191"/>
        <end position="208"/>
    </location>
</feature>
<feature type="transmembrane region" description="Helical" evidence="1">
    <location>
        <begin position="214"/>
        <end position="230"/>
    </location>
</feature>
<feature type="transmembrane region" description="Helical" evidence="1">
    <location>
        <begin position="82"/>
        <end position="104"/>
    </location>
</feature>
<feature type="transmembrane region" description="Helical" evidence="1">
    <location>
        <begin position="5"/>
        <end position="26"/>
    </location>
</feature>
<keyword evidence="3" id="KW-1185">Reference proteome</keyword>
<feature type="transmembrane region" description="Helical" evidence="1">
    <location>
        <begin position="410"/>
        <end position="428"/>
    </location>
</feature>
<feature type="transmembrane region" description="Helical" evidence="1">
    <location>
        <begin position="237"/>
        <end position="255"/>
    </location>
</feature>
<accession>A0ABU9MW30</accession>
<keyword evidence="1" id="KW-0812">Transmembrane</keyword>
<keyword evidence="1" id="KW-0472">Membrane</keyword>
<organism evidence="2 3">
    <name type="scientific">Pseudoalteromonas qingdaonensis</name>
    <dbReference type="NCBI Taxonomy" id="3131913"/>
    <lineage>
        <taxon>Bacteria</taxon>
        <taxon>Pseudomonadati</taxon>
        <taxon>Pseudomonadota</taxon>
        <taxon>Gammaproteobacteria</taxon>
        <taxon>Alteromonadales</taxon>
        <taxon>Pseudoalteromonadaceae</taxon>
        <taxon>Pseudoalteromonas</taxon>
    </lineage>
</organism>
<feature type="transmembrane region" description="Helical" evidence="1">
    <location>
        <begin position="32"/>
        <end position="48"/>
    </location>
</feature>
<dbReference type="RefSeq" id="WP_342675746.1">
    <property type="nucleotide sequence ID" value="NZ_JBCGCU010000001.1"/>
</dbReference>
<evidence type="ECO:0000256" key="1">
    <source>
        <dbReference type="SAM" id="Phobius"/>
    </source>
</evidence>
<comment type="caution">
    <text evidence="2">The sequence shown here is derived from an EMBL/GenBank/DDBJ whole genome shotgun (WGS) entry which is preliminary data.</text>
</comment>
<evidence type="ECO:0000313" key="2">
    <source>
        <dbReference type="EMBL" id="MEM0514220.1"/>
    </source>
</evidence>
<dbReference type="EMBL" id="JBCGCU010000001">
    <property type="protein sequence ID" value="MEM0514220.1"/>
    <property type="molecule type" value="Genomic_DNA"/>
</dbReference>
<feature type="transmembrane region" description="Helical" evidence="1">
    <location>
        <begin position="158"/>
        <end position="179"/>
    </location>
</feature>
<dbReference type="NCBIfam" id="TIGR04370">
    <property type="entry name" value="glyco_rpt_poly"/>
    <property type="match status" value="1"/>
</dbReference>
<feature type="transmembrane region" description="Helical" evidence="1">
    <location>
        <begin position="382"/>
        <end position="398"/>
    </location>
</feature>
<keyword evidence="1" id="KW-1133">Transmembrane helix</keyword>